<dbReference type="EMBL" id="HBGW01102925">
    <property type="protein sequence ID" value="CAD9647225.1"/>
    <property type="molecule type" value="Transcribed_RNA"/>
</dbReference>
<gene>
    <name evidence="4" type="ORF">BRAN1462_LOCUS65047</name>
</gene>
<dbReference type="InterPro" id="IPR033413">
    <property type="entry name" value="DUF5117"/>
</dbReference>
<dbReference type="Pfam" id="PF17148">
    <property type="entry name" value="DUF5117"/>
    <property type="match status" value="1"/>
</dbReference>
<feature type="region of interest" description="Disordered" evidence="1">
    <location>
        <begin position="335"/>
        <end position="359"/>
    </location>
</feature>
<evidence type="ECO:0000259" key="2">
    <source>
        <dbReference type="Pfam" id="PF16313"/>
    </source>
</evidence>
<name>A0A6V0BH64_9DINO</name>
<proteinExistence type="predicted"/>
<evidence type="ECO:0000259" key="3">
    <source>
        <dbReference type="Pfam" id="PF17148"/>
    </source>
</evidence>
<dbReference type="PANTHER" id="PTHR38478">
    <property type="entry name" value="PEPTIDASE M1A AND M12B"/>
    <property type="match status" value="1"/>
</dbReference>
<accession>A0A6V0BH64</accession>
<dbReference type="SUPFAM" id="SSF55486">
    <property type="entry name" value="Metalloproteases ('zincins'), catalytic domain"/>
    <property type="match status" value="1"/>
</dbReference>
<feature type="domain" description="DUF5117" evidence="3">
    <location>
        <begin position="124"/>
        <end position="192"/>
    </location>
</feature>
<dbReference type="AlphaFoldDB" id="A0A6V0BH64"/>
<evidence type="ECO:0000256" key="1">
    <source>
        <dbReference type="SAM" id="MobiDB-lite"/>
    </source>
</evidence>
<dbReference type="Pfam" id="PF16313">
    <property type="entry name" value="DUF4953"/>
    <property type="match status" value="1"/>
</dbReference>
<evidence type="ECO:0000313" key="4">
    <source>
        <dbReference type="EMBL" id="CAD9647225.1"/>
    </source>
</evidence>
<evidence type="ECO:0008006" key="5">
    <source>
        <dbReference type="Google" id="ProtNLM"/>
    </source>
</evidence>
<dbReference type="PANTHER" id="PTHR38478:SF1">
    <property type="entry name" value="ZINC DEPENDENT METALLOPROTEASE DOMAIN LIPOPROTEIN"/>
    <property type="match status" value="1"/>
</dbReference>
<sequence length="908" mass="99473">MAASGAYTDDAGQVARLGEPLDEANGLFELRLASDGLSVDLYRPQLSLRTSDPQASEALQRGAGSGWIANFPSLVCFGGPEEVGAWGPRSEVPFEPHDPRVIIDGALLIQNGFMVAPSISSMAQTYRILKAKAFPQNLDTTVEYLMGDSGAAVQVGFSVLLLPQRAMHPRKSDDRLLYFTTDYTDLGDRLPEPEELPSAATDRKVSMIWRYDLSRLPGGQIRIYVDPTVPKRWRQAVRHGIEAWNPAFEAIGLPGVVKAVCPGDVDWPEDYDMNDVRYSTISWSIEGGQVSSMGIARVDPRSGEIFKSDIIMSDGWVQAWLSDLDHFAPGFTFPQEHHGQAKRRPGVPRTANESGRLAARASAPKGLRTAFAWEGHHIGARSNIKDSAADSRLQRARLALLEAVPFYGKDRINMIADGLRSIVMHETGHILGLRHNFKGSMGVSRACTQDMNCSAVHGLTASCMDYLPMNLPSDPSSKVHFFTPVIGGYDKLAIAYGYMKGDEHTLKPSLRKVLEEAEAFETCYDDDVMGEDPACLPYDLTSDPVEHSEEEFHRYAETQARLLNMTVPPGESYTHYGNTVSDLLFKVETSAADLLGWVGGVHDWYVHRSSDGRRGRLARRPVPASIQRRALAQYLQVLRPARAGLLPPPDDIGYLVWAEGAPASIGHVQTLDLAQQARDMIGGLVAQALSPWKVQQIYNMERIVEAAAGARAGATAAPALFGLGDFLVDFVSGVVGEGLDVSEPSEWHLHRELVRSLKSLYREEGMPEEVISHVLFHLQRLSDAAESAYERLASHRHKGGWQDCSKEGETCDCNGLVRYGVKEAWSAAVAVVNSTVCSNSRFGDPRPDATKRCECLASAPGSADLRHAHFRGIRKELAEVLCEDLRGAADSDGNGRQKRQGFPCSAAD</sequence>
<dbReference type="InterPro" id="IPR032534">
    <property type="entry name" value="EcxA_zinc-bd"/>
</dbReference>
<protein>
    <recommendedName>
        <fullName evidence="5">EcxA zinc-binding domain-containing protein</fullName>
    </recommendedName>
</protein>
<reference evidence="4" key="1">
    <citation type="submission" date="2021-01" db="EMBL/GenBank/DDBJ databases">
        <authorList>
            <person name="Corre E."/>
            <person name="Pelletier E."/>
            <person name="Niang G."/>
            <person name="Scheremetjew M."/>
            <person name="Finn R."/>
            <person name="Kale V."/>
            <person name="Holt S."/>
            <person name="Cochrane G."/>
            <person name="Meng A."/>
            <person name="Brown T."/>
            <person name="Cohen L."/>
        </authorList>
    </citation>
    <scope>NUCLEOTIDE SEQUENCE</scope>
    <source>
        <strain evidence="4">RCC3387</strain>
    </source>
</reference>
<organism evidence="4">
    <name type="scientific">Zooxanthella nutricula</name>
    <dbReference type="NCBI Taxonomy" id="1333877"/>
    <lineage>
        <taxon>Eukaryota</taxon>
        <taxon>Sar</taxon>
        <taxon>Alveolata</taxon>
        <taxon>Dinophyceae</taxon>
        <taxon>Peridiniales</taxon>
        <taxon>Peridiniales incertae sedis</taxon>
        <taxon>Zooxanthella</taxon>
    </lineage>
</organism>
<feature type="domain" description="EcxA zinc-binding" evidence="2">
    <location>
        <begin position="413"/>
        <end position="701"/>
    </location>
</feature>